<dbReference type="GO" id="GO:0005886">
    <property type="term" value="C:plasma membrane"/>
    <property type="evidence" value="ECO:0007669"/>
    <property type="project" value="UniProtKB-SubCell"/>
</dbReference>
<evidence type="ECO:0000256" key="2">
    <source>
        <dbReference type="ARBA" id="ARBA00022475"/>
    </source>
</evidence>
<feature type="transmembrane region" description="Helical" evidence="6">
    <location>
        <begin position="21"/>
        <end position="43"/>
    </location>
</feature>
<feature type="transmembrane region" description="Helical" evidence="6">
    <location>
        <begin position="254"/>
        <end position="273"/>
    </location>
</feature>
<feature type="transmembrane region" description="Helical" evidence="6">
    <location>
        <begin position="55"/>
        <end position="78"/>
    </location>
</feature>
<dbReference type="AlphaFoldDB" id="H9XTR0"/>
<reference evidence="7" key="1">
    <citation type="journal article" date="2012" name="Microbiology">
        <title>Localization and molecular characterization of putative O antigen gene clusters of Providencia species.</title>
        <authorList>
            <person name="Ovchinnikova O.G."/>
            <person name="Liu B."/>
            <person name="Guo D."/>
            <person name="Kocharova N.A."/>
            <person name="Shashkov A.S."/>
            <person name="Chen M."/>
            <person name="Feng L."/>
            <person name="Rozalski A."/>
            <person name="Knirel Y.A."/>
            <person name="Wang L."/>
        </authorList>
    </citation>
    <scope>NUCLEOTIDE SEQUENCE</scope>
</reference>
<gene>
    <name evidence="7" type="primary">wzx</name>
</gene>
<keyword evidence="3 6" id="KW-0812">Transmembrane</keyword>
<keyword evidence="2" id="KW-1003">Cell membrane</keyword>
<dbReference type="EMBL" id="JN097785">
    <property type="protein sequence ID" value="AFH02806.1"/>
    <property type="molecule type" value="Genomic_DNA"/>
</dbReference>
<proteinExistence type="predicted"/>
<comment type="subcellular location">
    <subcellularLocation>
        <location evidence="1">Cell membrane</location>
        <topology evidence="1">Multi-pass membrane protein</topology>
    </subcellularLocation>
</comment>
<evidence type="ECO:0000256" key="3">
    <source>
        <dbReference type="ARBA" id="ARBA00022692"/>
    </source>
</evidence>
<feature type="transmembrane region" description="Helical" evidence="6">
    <location>
        <begin position="98"/>
        <end position="115"/>
    </location>
</feature>
<feature type="transmembrane region" description="Helical" evidence="6">
    <location>
        <begin position="398"/>
        <end position="416"/>
    </location>
</feature>
<feature type="transmembrane region" description="Helical" evidence="6">
    <location>
        <begin position="185"/>
        <end position="205"/>
    </location>
</feature>
<accession>H9XTR0</accession>
<evidence type="ECO:0000256" key="6">
    <source>
        <dbReference type="SAM" id="Phobius"/>
    </source>
</evidence>
<dbReference type="InterPro" id="IPR050833">
    <property type="entry name" value="Poly_Biosynth_Transport"/>
</dbReference>
<dbReference type="PANTHER" id="PTHR30250:SF11">
    <property type="entry name" value="O-ANTIGEN TRANSPORTER-RELATED"/>
    <property type="match status" value="1"/>
</dbReference>
<feature type="transmembrane region" description="Helical" evidence="6">
    <location>
        <begin position="372"/>
        <end position="392"/>
    </location>
</feature>
<organism evidence="7">
    <name type="scientific">Providencia alcalifaciens</name>
    <dbReference type="NCBI Taxonomy" id="126385"/>
    <lineage>
        <taxon>Bacteria</taxon>
        <taxon>Pseudomonadati</taxon>
        <taxon>Pseudomonadota</taxon>
        <taxon>Gammaproteobacteria</taxon>
        <taxon>Enterobacterales</taxon>
        <taxon>Morganellaceae</taxon>
        <taxon>Providencia</taxon>
    </lineage>
</organism>
<evidence type="ECO:0000256" key="5">
    <source>
        <dbReference type="ARBA" id="ARBA00023136"/>
    </source>
</evidence>
<keyword evidence="4 6" id="KW-1133">Transmembrane helix</keyword>
<feature type="transmembrane region" description="Helical" evidence="6">
    <location>
        <begin position="225"/>
        <end position="242"/>
    </location>
</feature>
<feature type="transmembrane region" description="Helical" evidence="6">
    <location>
        <begin position="309"/>
        <end position="327"/>
    </location>
</feature>
<sequence length="431" mass="50166">MGVNQHIQQKLPPPLKNMKRMKILVAASRIYEILLAFLLLKISSDLLSPEEYGKLGLLTTITQGIAWFFLAPLQNFILVNTINANDNGWLKKIIKFEILYSIFISYFCYSILVYFEIIPNVILNNTISLIVFIISVSCPVIIQTLLPILNIKKIHNVFLRISILSSSLGFLLPIIFVKYYEHTYLYWLLGVNLAPAIVIILIILWGYKHSHFNCITNNPIPSKKLMLFCVPLAGAIIFQWFNLQGYRLQLENYFSIYTIGIFIMGFTFCGRFFNAIEKILTTVLMPSIYNRETGVTINDAWLKYLKTSFIVYTLFFLFFMISSEYIFNEIISDQYNESIEFIKIGLIYDYSRCMLNAIYQHNLLTERNKIQLVFNFLISIFIFVSIFITIRYNLSINFFAYTMSISTLTIGFFAFIKNLSYKDKLASLNHH</sequence>
<feature type="transmembrane region" description="Helical" evidence="6">
    <location>
        <begin position="158"/>
        <end position="179"/>
    </location>
</feature>
<evidence type="ECO:0000313" key="7">
    <source>
        <dbReference type="EMBL" id="AFH02806.1"/>
    </source>
</evidence>
<feature type="transmembrane region" description="Helical" evidence="6">
    <location>
        <begin position="127"/>
        <end position="146"/>
    </location>
</feature>
<protein>
    <submittedName>
        <fullName evidence="7">O-antigen flippase</fullName>
    </submittedName>
</protein>
<evidence type="ECO:0000256" key="4">
    <source>
        <dbReference type="ARBA" id="ARBA00022989"/>
    </source>
</evidence>
<name>H9XTR0_9GAMM</name>
<keyword evidence="5 6" id="KW-0472">Membrane</keyword>
<dbReference type="PANTHER" id="PTHR30250">
    <property type="entry name" value="PST FAMILY PREDICTED COLANIC ACID TRANSPORTER"/>
    <property type="match status" value="1"/>
</dbReference>
<evidence type="ECO:0000256" key="1">
    <source>
        <dbReference type="ARBA" id="ARBA00004651"/>
    </source>
</evidence>